<dbReference type="OrthoDB" id="9808192at2"/>
<keyword evidence="4" id="KW-1185">Reference proteome</keyword>
<feature type="transmembrane region" description="Helical" evidence="1">
    <location>
        <begin position="139"/>
        <end position="160"/>
    </location>
</feature>
<keyword evidence="2" id="KW-0732">Signal</keyword>
<evidence type="ECO:0000313" key="4">
    <source>
        <dbReference type="Proteomes" id="UP000017800"/>
    </source>
</evidence>
<dbReference type="AlphaFoldDB" id="V5FIE9"/>
<gene>
    <name evidence="3" type="primary">ureJ</name>
    <name evidence="3" type="ORF">VHA01S_023_00200</name>
</gene>
<organism evidence="3 4">
    <name type="scientific">Vibrio halioticoli NBRC 102217</name>
    <dbReference type="NCBI Taxonomy" id="1219072"/>
    <lineage>
        <taxon>Bacteria</taxon>
        <taxon>Pseudomonadati</taxon>
        <taxon>Pseudomonadota</taxon>
        <taxon>Gammaproteobacteria</taxon>
        <taxon>Vibrionales</taxon>
        <taxon>Vibrionaceae</taxon>
        <taxon>Vibrio</taxon>
    </lineage>
</organism>
<accession>V5FIE9</accession>
<reference evidence="3 4" key="2">
    <citation type="submission" date="2013-11" db="EMBL/GenBank/DDBJ databases">
        <title>Whole genome shotgun sequence of Vibrio halioticoli NBRC 102217.</title>
        <authorList>
            <person name="Isaki S."/>
            <person name="Kimura A."/>
            <person name="Ohji S."/>
            <person name="Hosoyama A."/>
            <person name="Fujita N."/>
            <person name="Hashimoto M."/>
            <person name="Hosoyama Y."/>
            <person name="Yamazoe A."/>
        </authorList>
    </citation>
    <scope>NUCLEOTIDE SEQUENCE [LARGE SCALE GENOMIC DNA]</scope>
    <source>
        <strain evidence="3 4">NBRC 102217</strain>
    </source>
</reference>
<feature type="signal peptide" evidence="2">
    <location>
        <begin position="1"/>
        <end position="17"/>
    </location>
</feature>
<dbReference type="Proteomes" id="UP000017800">
    <property type="component" value="Unassembled WGS sequence"/>
</dbReference>
<dbReference type="Pfam" id="PF04955">
    <property type="entry name" value="HupE_UreJ"/>
    <property type="match status" value="1"/>
</dbReference>
<keyword evidence="1" id="KW-1133">Transmembrane helix</keyword>
<feature type="transmembrane region" description="Helical" evidence="1">
    <location>
        <begin position="110"/>
        <end position="127"/>
    </location>
</feature>
<dbReference type="RefSeq" id="WP_023403970.1">
    <property type="nucleotide sequence ID" value="NZ_BAUJ01000023.1"/>
</dbReference>
<feature type="transmembrane region" description="Helical" evidence="1">
    <location>
        <begin position="167"/>
        <end position="186"/>
    </location>
</feature>
<dbReference type="InterPro" id="IPR007038">
    <property type="entry name" value="HupE_UreJ"/>
</dbReference>
<keyword evidence="1" id="KW-0472">Membrane</keyword>
<feature type="transmembrane region" description="Helical" evidence="1">
    <location>
        <begin position="59"/>
        <end position="78"/>
    </location>
</feature>
<dbReference type="PIRSF" id="PIRSF016919">
    <property type="entry name" value="HupE_UreJ"/>
    <property type="match status" value="1"/>
</dbReference>
<feature type="transmembrane region" description="Helical" evidence="1">
    <location>
        <begin position="33"/>
        <end position="52"/>
    </location>
</feature>
<keyword evidence="1" id="KW-0812">Transmembrane</keyword>
<dbReference type="EMBL" id="BAUJ01000023">
    <property type="protein sequence ID" value="GAD89606.1"/>
    <property type="molecule type" value="Genomic_DNA"/>
</dbReference>
<proteinExistence type="predicted"/>
<evidence type="ECO:0000256" key="1">
    <source>
        <dbReference type="SAM" id="Phobius"/>
    </source>
</evidence>
<dbReference type="eggNOG" id="COG2370">
    <property type="taxonomic scope" value="Bacteria"/>
</dbReference>
<name>V5FIE9_9VIBR</name>
<reference evidence="3 4" key="1">
    <citation type="submission" date="2013-10" db="EMBL/GenBank/DDBJ databases">
        <authorList>
            <person name="Ichikawa N."/>
            <person name="Kimura A."/>
            <person name="Ohji S."/>
            <person name="Hosoyama A."/>
            <person name="Fujita N."/>
        </authorList>
    </citation>
    <scope>NUCLEOTIDE SEQUENCE [LARGE SCALE GENOMIC DNA]</scope>
    <source>
        <strain evidence="3 4">NBRC 102217</strain>
    </source>
</reference>
<feature type="transmembrane region" description="Helical" evidence="1">
    <location>
        <begin position="84"/>
        <end position="103"/>
    </location>
</feature>
<evidence type="ECO:0000313" key="3">
    <source>
        <dbReference type="EMBL" id="GAD89606.1"/>
    </source>
</evidence>
<comment type="caution">
    <text evidence="3">The sequence shown here is derived from an EMBL/GenBank/DDBJ whole genome shotgun (WGS) entry which is preliminary data.</text>
</comment>
<protein>
    <submittedName>
        <fullName evidence="3">Urease accessory protein UreJ</fullName>
    </submittedName>
</protein>
<sequence>MRAFVLFLLCLSVPAYAHTGHLVASSGFKAGFLHPLFGLDHLFAMLCVGITSSRLGGKALWRVPLYFIVLMMVGFMLGRAQLPFPYFESLIGLSLVFFGLLLVPNKPLRLGYIALPITLFALAHGFAHGSEIGGLNNPWLFQQGFLLASIIIHIVGVGIGCIPTTKVWAQHAAKSAFIAVAVYGVFLL</sequence>
<feature type="chain" id="PRO_5004733185" evidence="2">
    <location>
        <begin position="18"/>
        <end position="188"/>
    </location>
</feature>
<evidence type="ECO:0000256" key="2">
    <source>
        <dbReference type="SAM" id="SignalP"/>
    </source>
</evidence>